<organism evidence="3">
    <name type="scientific">Opuntia streptacantha</name>
    <name type="common">Prickly pear cactus</name>
    <name type="synonym">Opuntia cardona</name>
    <dbReference type="NCBI Taxonomy" id="393608"/>
    <lineage>
        <taxon>Eukaryota</taxon>
        <taxon>Viridiplantae</taxon>
        <taxon>Streptophyta</taxon>
        <taxon>Embryophyta</taxon>
        <taxon>Tracheophyta</taxon>
        <taxon>Spermatophyta</taxon>
        <taxon>Magnoliopsida</taxon>
        <taxon>eudicotyledons</taxon>
        <taxon>Gunneridae</taxon>
        <taxon>Pentapetalae</taxon>
        <taxon>Caryophyllales</taxon>
        <taxon>Cactineae</taxon>
        <taxon>Cactaceae</taxon>
        <taxon>Opuntioideae</taxon>
        <taxon>Opuntia</taxon>
    </lineage>
</organism>
<accession>A0A7C8YPC5</accession>
<evidence type="ECO:0000256" key="1">
    <source>
        <dbReference type="SAM" id="MobiDB-lite"/>
    </source>
</evidence>
<dbReference type="EMBL" id="GISG01041140">
    <property type="protein sequence ID" value="MBA4622951.1"/>
    <property type="molecule type" value="Transcribed_RNA"/>
</dbReference>
<protein>
    <recommendedName>
        <fullName evidence="4">Secreted protein</fullName>
    </recommendedName>
</protein>
<keyword evidence="2" id="KW-0732">Signal</keyword>
<reference evidence="3" key="2">
    <citation type="submission" date="2020-07" db="EMBL/GenBank/DDBJ databases">
        <authorList>
            <person name="Vera ALvarez R."/>
            <person name="Arias-Moreno D.M."/>
            <person name="Jimenez-Jacinto V."/>
            <person name="Jimenez-Bremont J.F."/>
            <person name="Swaminathan K."/>
            <person name="Moose S.P."/>
            <person name="Guerrero-Gonzalez M.L."/>
            <person name="Marino-Ramirez L."/>
            <person name="Landsman D."/>
            <person name="Rodriguez-Kessler M."/>
            <person name="Delgado-Sanchez P."/>
        </authorList>
    </citation>
    <scope>NUCLEOTIDE SEQUENCE</scope>
    <source>
        <tissue evidence="3">Cladode</tissue>
    </source>
</reference>
<evidence type="ECO:0000313" key="3">
    <source>
        <dbReference type="EMBL" id="MBA4622951.1"/>
    </source>
</evidence>
<dbReference type="AlphaFoldDB" id="A0A7C8YPC5"/>
<feature type="chain" id="PRO_5028214926" description="Secreted protein" evidence="2">
    <location>
        <begin position="17"/>
        <end position="124"/>
    </location>
</feature>
<evidence type="ECO:0008006" key="4">
    <source>
        <dbReference type="Google" id="ProtNLM"/>
    </source>
</evidence>
<reference evidence="3" key="1">
    <citation type="journal article" date="2013" name="J. Plant Res.">
        <title>Effect of fungi and light on seed germination of three Opuntia species from semiarid lands of central Mexico.</title>
        <authorList>
            <person name="Delgado-Sanchez P."/>
            <person name="Jimenez-Bremont J.F."/>
            <person name="Guerrero-Gonzalez Mde L."/>
            <person name="Flores J."/>
        </authorList>
    </citation>
    <scope>NUCLEOTIDE SEQUENCE</scope>
    <source>
        <tissue evidence="3">Cladode</tissue>
    </source>
</reference>
<feature type="region of interest" description="Disordered" evidence="1">
    <location>
        <begin position="105"/>
        <end position="124"/>
    </location>
</feature>
<feature type="signal peptide" evidence="2">
    <location>
        <begin position="1"/>
        <end position="16"/>
    </location>
</feature>
<proteinExistence type="predicted"/>
<evidence type="ECO:0000256" key="2">
    <source>
        <dbReference type="SAM" id="SignalP"/>
    </source>
</evidence>
<name>A0A7C8YPC5_OPUST</name>
<sequence length="124" mass="14189">MLILYLILTHLQMCLRQPNVCQLPAQGSKPIKIGSCGSLISKQLTVRFELFFINSNMQMVQTAEKGERHDGQMWDGTLSNIQPISFGIEKCYLTLLVRKLGECHQKEEKAKGKTPRNDRMRKPL</sequence>